<accession>A0AAC9J3P1</accession>
<organism evidence="1 2">
    <name type="scientific">Virgibacillus halodenitrificans</name>
    <name type="common">Bacillus halodenitrificans</name>
    <dbReference type="NCBI Taxonomy" id="1482"/>
    <lineage>
        <taxon>Bacteria</taxon>
        <taxon>Bacillati</taxon>
        <taxon>Bacillota</taxon>
        <taxon>Bacilli</taxon>
        <taxon>Bacillales</taxon>
        <taxon>Bacillaceae</taxon>
        <taxon>Virgibacillus</taxon>
    </lineage>
</organism>
<dbReference type="KEGG" id="vhl:BME96_18915"/>
<evidence type="ECO:0000313" key="2">
    <source>
        <dbReference type="Proteomes" id="UP000182945"/>
    </source>
</evidence>
<dbReference type="GeneID" id="71516487"/>
<evidence type="ECO:0000313" key="1">
    <source>
        <dbReference type="EMBL" id="APC50355.1"/>
    </source>
</evidence>
<geneLocation type="plasmid" evidence="1 2">
    <name>unnamed1</name>
</geneLocation>
<gene>
    <name evidence="1" type="ORF">BME96_18915</name>
</gene>
<dbReference type="EMBL" id="CP017963">
    <property type="protein sequence ID" value="APC50355.1"/>
    <property type="molecule type" value="Genomic_DNA"/>
</dbReference>
<dbReference type="InterPro" id="IPR020239">
    <property type="entry name" value="DUF5511"/>
</dbReference>
<dbReference type="AlphaFoldDB" id="A0AAC9J3P1"/>
<protein>
    <submittedName>
        <fullName evidence="1">Uncharacterized protein</fullName>
    </submittedName>
</protein>
<proteinExistence type="predicted"/>
<dbReference type="RefSeq" id="WP_071650075.1">
    <property type="nucleotide sequence ID" value="NZ_CP017963.1"/>
</dbReference>
<name>A0AAC9J3P1_VIRHA</name>
<dbReference type="Proteomes" id="UP000182945">
    <property type="component" value="Plasmid unnamed1"/>
</dbReference>
<sequence length="76" mass="8793">MENAVVEGSFVDLFMIEEIDAENNQLILANYIFNKKVSYPVTDEEIERYAYAFDEAISQNMFLSVEYDEKRGVIIG</sequence>
<reference evidence="1 2" key="1">
    <citation type="submission" date="2016-11" db="EMBL/GenBank/DDBJ databases">
        <title>Complete genome sequencing of Virgibacillus halodenitrificans PDB-F2.</title>
        <authorList>
            <person name="Sun Z."/>
            <person name="Zhou Y."/>
            <person name="Li H."/>
        </authorList>
    </citation>
    <scope>NUCLEOTIDE SEQUENCE [LARGE SCALE GENOMIC DNA]</scope>
    <source>
        <strain evidence="1 2">PDB-F2</strain>
        <plasmid evidence="1 2">unnamed1</plasmid>
    </source>
</reference>
<dbReference type="Pfam" id="PF17630">
    <property type="entry name" value="DUF5511"/>
    <property type="match status" value="1"/>
</dbReference>
<keyword evidence="1" id="KW-0614">Plasmid</keyword>